<dbReference type="InterPro" id="IPR004360">
    <property type="entry name" value="Glyas_Fos-R_dOase_dom"/>
</dbReference>
<evidence type="ECO:0000256" key="1">
    <source>
        <dbReference type="ARBA" id="ARBA00022723"/>
    </source>
</evidence>
<dbReference type="UniPathway" id="UPA00088"/>
<dbReference type="PROSITE" id="PS51819">
    <property type="entry name" value="VOC"/>
    <property type="match status" value="2"/>
</dbReference>
<feature type="binding site" evidence="2">
    <location>
        <position position="239"/>
    </location>
    <ligand>
        <name>a divalent metal cation</name>
        <dbReference type="ChEBI" id="CHEBI:60240"/>
        <note>catalytic</note>
    </ligand>
</feature>
<dbReference type="GO" id="GO:0046279">
    <property type="term" value="P:3,4-dihydroxybenzoate biosynthetic process"/>
    <property type="evidence" value="ECO:0007669"/>
    <property type="project" value="UniProtKB-UniRule"/>
</dbReference>
<dbReference type="CDD" id="cd08342">
    <property type="entry name" value="HPPD_N_like"/>
    <property type="match status" value="1"/>
</dbReference>
<sequence>MLTSIATVSLSGDLQEKLDAIAAAGFDGVEIFENDLLTFDGSPEDVGKTIRDLGLKLVTFQPFRDFEGMPEPQRTRAFERAERKFDLMEELGTDLLMVCSNVSPHSLGGLDRAAKDLAELGDRAAKRGLRIAFEALSWGKHISDYRDSWEVVRRANHPNVGLVLDTFHIMARKVPLDAIASIPGDRIFLVQVADAPILEMDPLSWSRHFRCFPGQGDFPLDEFMRNLAQTGYDGPLSLEIFNDQFRSSSTKNVAKDGLRSLIYLGDGIDGVKVGEKAVALPPKAHARNVEFVEFAVEEENAEKLAALFAGLGFEKRGSHKSKAVTWWKQGNINLVINCDKDGFAHSYNIVHGPSVCAVGLKVDDAGASLKRAQSLLASPFTQPVGAGEIEMPAIRGVGGSLVYFLDDQSELARIWDVEFEASEPAGKPANDANLKSVDHVSYSMQYEEMLTWVLYFTSIFDLGKMPTVDVPDPGGLVQSQVVQGDDGGVRLILNGSQSPHTQHSQFLSEFFGSGVQHIALSSGDIFASVDFCRKNGVEVLPIPENYYDDIEARFGLDPDLLDRLKAANILYDRDDDGEYFQVYTKTFANRFFFELVERRDYRGFGAANAPIRLASQTRMNRRSQTSK</sequence>
<comment type="caution">
    <text evidence="4">The sequence shown here is derived from an EMBL/GenBank/DDBJ whole genome shotgun (WGS) entry which is preliminary data.</text>
</comment>
<feature type="binding site" evidence="2">
    <location>
        <position position="165"/>
    </location>
    <ligand>
        <name>a divalent metal cation</name>
        <dbReference type="ChEBI" id="CHEBI:60240"/>
        <note>catalytic</note>
    </ligand>
</feature>
<feature type="binding site" evidence="2">
    <location>
        <position position="517"/>
    </location>
    <ligand>
        <name>Mg(2+)</name>
        <dbReference type="ChEBI" id="CHEBI:18420"/>
    </ligand>
</feature>
<evidence type="ECO:0000259" key="3">
    <source>
        <dbReference type="PROSITE" id="PS51819"/>
    </source>
</evidence>
<comment type="similarity">
    <text evidence="2">Belongs to the bacterial two-domain DSD family.</text>
</comment>
<reference evidence="4 5" key="1">
    <citation type="submission" date="2015-12" db="EMBL/GenBank/DDBJ databases">
        <title>Genome sequence of Thalassospira lucentensis MCCC 1A02072.</title>
        <authorList>
            <person name="Lu L."/>
            <person name="Lai Q."/>
            <person name="Shao Z."/>
            <person name="Qian P."/>
        </authorList>
    </citation>
    <scope>NUCLEOTIDE SEQUENCE [LARGE SCALE GENOMIC DNA]</scope>
    <source>
        <strain evidence="4 5">MCCC 1A02072</strain>
    </source>
</reference>
<dbReference type="HAMAP" id="MF_02238">
    <property type="entry name" value="DSD"/>
    <property type="match status" value="1"/>
</dbReference>
<evidence type="ECO:0000313" key="4">
    <source>
        <dbReference type="EMBL" id="KZB66538.1"/>
    </source>
</evidence>
<dbReference type="InterPro" id="IPR037523">
    <property type="entry name" value="VOC_core"/>
</dbReference>
<dbReference type="Pfam" id="PF00903">
    <property type="entry name" value="Glyoxalase"/>
    <property type="match status" value="1"/>
</dbReference>
<comment type="catalytic activity">
    <reaction evidence="2">
        <text>3-dehydroshikimate = 3,4-dihydroxybenzoate + H2O</text>
        <dbReference type="Rhea" id="RHEA:24848"/>
        <dbReference type="ChEBI" id="CHEBI:15377"/>
        <dbReference type="ChEBI" id="CHEBI:16630"/>
        <dbReference type="ChEBI" id="CHEBI:36241"/>
        <dbReference type="EC" id="4.2.1.118"/>
    </reaction>
</comment>
<dbReference type="SUPFAM" id="SSF51658">
    <property type="entry name" value="Xylose isomerase-like"/>
    <property type="match status" value="1"/>
</dbReference>
<dbReference type="EC" id="4.2.1.118" evidence="2"/>
<dbReference type="InterPro" id="IPR036237">
    <property type="entry name" value="Xyl_isomerase-like_sf"/>
</dbReference>
<dbReference type="Proteomes" id="UP000076335">
    <property type="component" value="Unassembled WGS sequence"/>
</dbReference>
<comment type="pathway">
    <text evidence="2">Aromatic compound metabolism; 3,4-dihydroxybenzoate biosynthesis.</text>
</comment>
<dbReference type="Pfam" id="PF01261">
    <property type="entry name" value="AP_endonuc_2"/>
    <property type="match status" value="1"/>
</dbReference>
<evidence type="ECO:0000313" key="5">
    <source>
        <dbReference type="Proteomes" id="UP000076335"/>
    </source>
</evidence>
<dbReference type="Gene3D" id="3.10.180.10">
    <property type="entry name" value="2,3-Dihydroxybiphenyl 1,2-Dioxygenase, domain 1"/>
    <property type="match status" value="2"/>
</dbReference>
<accession>A0A154L969</accession>
<feature type="domain" description="VOC" evidence="3">
    <location>
        <begin position="290"/>
        <end position="407"/>
    </location>
</feature>
<evidence type="ECO:0000256" key="2">
    <source>
        <dbReference type="HAMAP-Rule" id="MF_02238"/>
    </source>
</evidence>
<dbReference type="RefSeq" id="WP_062949620.1">
    <property type="nucleotide sequence ID" value="NZ_LPVY01000005.1"/>
</dbReference>
<gene>
    <name evidence="4" type="ORF">AUP42_13325</name>
</gene>
<name>A0A154L969_9PROT</name>
<keyword evidence="1 2" id="KW-0479">Metal-binding</keyword>
<dbReference type="PANTHER" id="PTHR12110">
    <property type="entry name" value="HYDROXYPYRUVATE ISOMERASE"/>
    <property type="match status" value="1"/>
</dbReference>
<feature type="binding site" evidence="2">
    <location>
        <position position="439"/>
    </location>
    <ligand>
        <name>Mg(2+)</name>
        <dbReference type="ChEBI" id="CHEBI:18420"/>
    </ligand>
</feature>
<feature type="domain" description="VOC" evidence="3">
    <location>
        <begin position="436"/>
        <end position="585"/>
    </location>
</feature>
<dbReference type="OrthoDB" id="9780241at2"/>
<dbReference type="InterPro" id="IPR013022">
    <property type="entry name" value="Xyl_isomerase-like_TIM-brl"/>
</dbReference>
<keyword evidence="2" id="KW-0456">Lyase</keyword>
<comment type="function">
    <text evidence="2">Catalyzes the conversion of 3-dehydroshikimate to protocatechuate (3,4-dihydroxybenzoate), a common intermediate of quinate and shikimate degradation pathways.</text>
</comment>
<dbReference type="Pfam" id="PF14696">
    <property type="entry name" value="Glyoxalase_5"/>
    <property type="match status" value="1"/>
</dbReference>
<dbReference type="Gene3D" id="3.20.20.150">
    <property type="entry name" value="Divalent-metal-dependent TIM barrel enzymes"/>
    <property type="match status" value="1"/>
</dbReference>
<dbReference type="GO" id="GO:0046565">
    <property type="term" value="F:3-dehydroshikimate dehydratase activity"/>
    <property type="evidence" value="ECO:0007669"/>
    <property type="project" value="UniProtKB-UniRule"/>
</dbReference>
<dbReference type="InterPro" id="IPR029068">
    <property type="entry name" value="Glyas_Bleomycin-R_OHBP_Dase"/>
</dbReference>
<dbReference type="InterPro" id="IPR043700">
    <property type="entry name" value="DSD"/>
</dbReference>
<feature type="binding site" evidence="2">
    <location>
        <position position="191"/>
    </location>
    <ligand>
        <name>a divalent metal cation</name>
        <dbReference type="ChEBI" id="CHEBI:60240"/>
        <note>catalytic</note>
    </ligand>
</feature>
<proteinExistence type="inferred from homology"/>
<feature type="binding site" evidence="2">
    <location>
        <position position="134"/>
    </location>
    <ligand>
        <name>a divalent metal cation</name>
        <dbReference type="ChEBI" id="CHEBI:60240"/>
        <note>catalytic</note>
    </ligand>
</feature>
<protein>
    <recommendedName>
        <fullName evidence="2">3-dehydroshikimate dehydratase</fullName>
        <shortName evidence="2">DSD</shortName>
        <ecNumber evidence="2">4.2.1.118</ecNumber>
    </recommendedName>
</protein>
<dbReference type="SUPFAM" id="SSF54593">
    <property type="entry name" value="Glyoxalase/Bleomycin resistance protein/Dihydroxybiphenyl dioxygenase"/>
    <property type="match status" value="1"/>
</dbReference>
<feature type="binding site" evidence="2">
    <location>
        <position position="594"/>
    </location>
    <ligand>
        <name>Mg(2+)</name>
        <dbReference type="ChEBI" id="CHEBI:18420"/>
    </ligand>
</feature>
<dbReference type="GO" id="GO:0046872">
    <property type="term" value="F:metal ion binding"/>
    <property type="evidence" value="ECO:0007669"/>
    <property type="project" value="UniProtKB-UniRule"/>
</dbReference>
<dbReference type="InterPro" id="IPR041736">
    <property type="entry name" value="4OHPhenylPyrv_dOase_N"/>
</dbReference>
<organism evidence="4 5">
    <name type="scientific">Thalassospira lucentensis</name>
    <dbReference type="NCBI Taxonomy" id="168935"/>
    <lineage>
        <taxon>Bacteria</taxon>
        <taxon>Pseudomonadati</taxon>
        <taxon>Pseudomonadota</taxon>
        <taxon>Alphaproteobacteria</taxon>
        <taxon>Rhodospirillales</taxon>
        <taxon>Thalassospiraceae</taxon>
        <taxon>Thalassospira</taxon>
    </lineage>
</organism>
<dbReference type="EMBL" id="LPVY01000005">
    <property type="protein sequence ID" value="KZB66538.1"/>
    <property type="molecule type" value="Genomic_DNA"/>
</dbReference>
<dbReference type="InterPro" id="IPR050312">
    <property type="entry name" value="IolE/XylAMocC-like"/>
</dbReference>
<dbReference type="PANTHER" id="PTHR12110:SF21">
    <property type="entry name" value="XYLOSE ISOMERASE-LIKE TIM BARREL DOMAIN-CONTAINING PROTEIN"/>
    <property type="match status" value="1"/>
</dbReference>
<dbReference type="AlphaFoldDB" id="A0A154L969"/>
<comment type="cofactor">
    <cofactor evidence="2">
        <name>a divalent metal cation</name>
        <dbReference type="ChEBI" id="CHEBI:60240"/>
    </cofactor>
</comment>